<dbReference type="Gene3D" id="3.40.50.880">
    <property type="match status" value="1"/>
</dbReference>
<dbReference type="InterPro" id="IPR015890">
    <property type="entry name" value="Chorismate_C"/>
</dbReference>
<reference evidence="7 8" key="1">
    <citation type="submission" date="2021-01" db="EMBL/GenBank/DDBJ databases">
        <title>Whole genome shotgun sequence of Actinoplanes humidus NBRC 14915.</title>
        <authorList>
            <person name="Komaki H."/>
            <person name="Tamura T."/>
        </authorList>
    </citation>
    <scope>NUCLEOTIDE SEQUENCE [LARGE SCALE GENOMIC DNA]</scope>
    <source>
        <strain evidence="7 8">NBRC 14915</strain>
    </source>
</reference>
<sequence length="626" mass="67963">MSDDLLTRILSGEIPAYALLHRPETAPDSVQVLAGPVTRVPDLASIHLPGPTGEARPDAVVLIPFAQIAERGYAVNADDDKLLVLSIDERQDLPLTTVDRRLPDEPVVLRDTHFDLDDAAYATIVANVVTDEIGRGAGASFVIKRTLIADITGFSPLSALSFFRRLLRRETGAYWTFLIHTGDRTFVGATPERHISVSGGAAVMNPISGTYRYPSGGADLPGLLSFLDDPKETDELYMVVDEELKMMARICTTGGRVSGPYLKQMARLAHTEYLIKGKTTRDVRDILRETMFAPTVTGSPLENACDVIRRHEPHPRGYYSGVLALIGHDAQGGQSLDSAILIRTADINATGRLRIGVGSTVVRHSDPHSEAAETTAKAAGLLSALGTGPDRLGSDPQVRERLARRNRTLSGFWLQPATDRADPVDPVEPLTGRQVLVIDAEDTFTAMIAQQLSALGMSVTVRRYDDPGPAPDLVVLGPGPGDPRQRHHPKIARLRELAADRLDRGLPFVAVCLSHQILCTLLDLPLLRRPRPNQGVQREITLFGHSELVGFYNTYAAHCDTDEFLHPLAGPVQVSRDRATGEVHALRGATFSSLQFHAESILTEHGPAILAEAVLRLLPAVVTSAR</sequence>
<evidence type="ECO:0000256" key="3">
    <source>
        <dbReference type="ARBA" id="ARBA00023239"/>
    </source>
</evidence>
<name>A0ABQ3ZX57_9ACTN</name>
<evidence type="ECO:0000259" key="5">
    <source>
        <dbReference type="Pfam" id="PF00117"/>
    </source>
</evidence>
<dbReference type="PRINTS" id="PR00097">
    <property type="entry name" value="ANTSNTHASEII"/>
</dbReference>
<proteinExistence type="predicted"/>
<evidence type="ECO:0000313" key="7">
    <source>
        <dbReference type="EMBL" id="GIE23191.1"/>
    </source>
</evidence>
<dbReference type="InterPro" id="IPR017926">
    <property type="entry name" value="GATASE"/>
</dbReference>
<evidence type="ECO:0000256" key="1">
    <source>
        <dbReference type="ARBA" id="ARBA00012266"/>
    </source>
</evidence>
<dbReference type="CDD" id="cd01743">
    <property type="entry name" value="GATase1_Anthranilate_Synthase"/>
    <property type="match status" value="1"/>
</dbReference>
<evidence type="ECO:0000256" key="2">
    <source>
        <dbReference type="ARBA" id="ARBA00022962"/>
    </source>
</evidence>
<organism evidence="7 8">
    <name type="scientific">Winogradskya humida</name>
    <dbReference type="NCBI Taxonomy" id="113566"/>
    <lineage>
        <taxon>Bacteria</taxon>
        <taxon>Bacillati</taxon>
        <taxon>Actinomycetota</taxon>
        <taxon>Actinomycetes</taxon>
        <taxon>Micromonosporales</taxon>
        <taxon>Micromonosporaceae</taxon>
        <taxon>Winogradskya</taxon>
    </lineage>
</organism>
<keyword evidence="2" id="KW-0315">Glutamine amidotransferase</keyword>
<dbReference type="Pfam" id="PF00117">
    <property type="entry name" value="GATase"/>
    <property type="match status" value="1"/>
</dbReference>
<comment type="caution">
    <text evidence="7">The sequence shown here is derived from an EMBL/GenBank/DDBJ whole genome shotgun (WGS) entry which is preliminary data.</text>
</comment>
<dbReference type="InterPro" id="IPR006221">
    <property type="entry name" value="TrpG/PapA_dom"/>
</dbReference>
<keyword evidence="3" id="KW-0456">Lyase</keyword>
<dbReference type="InterPro" id="IPR019999">
    <property type="entry name" value="Anth_synth_I-like"/>
</dbReference>
<gene>
    <name evidence="7" type="primary">phzE1</name>
    <name evidence="7" type="ORF">Ahu01nite_062930</name>
</gene>
<dbReference type="Proteomes" id="UP000603200">
    <property type="component" value="Unassembled WGS sequence"/>
</dbReference>
<dbReference type="PROSITE" id="PS51273">
    <property type="entry name" value="GATASE_TYPE_1"/>
    <property type="match status" value="1"/>
</dbReference>
<dbReference type="RefSeq" id="WP_203840234.1">
    <property type="nucleotide sequence ID" value="NZ_BAAATV010000014.1"/>
</dbReference>
<evidence type="ECO:0000256" key="4">
    <source>
        <dbReference type="ARBA" id="ARBA00047683"/>
    </source>
</evidence>
<dbReference type="Gene3D" id="3.60.120.10">
    <property type="entry name" value="Anthranilate synthase"/>
    <property type="match status" value="1"/>
</dbReference>
<accession>A0ABQ3ZX57</accession>
<dbReference type="PANTHER" id="PTHR11236:SF49">
    <property type="entry name" value="ANTHRANILATE SYNTHASE COMPONENT 1"/>
    <property type="match status" value="1"/>
</dbReference>
<dbReference type="SUPFAM" id="SSF52317">
    <property type="entry name" value="Class I glutamine amidotransferase-like"/>
    <property type="match status" value="1"/>
</dbReference>
<dbReference type="EC" id="4.1.3.27" evidence="1"/>
<dbReference type="InterPro" id="IPR029062">
    <property type="entry name" value="Class_I_gatase-like"/>
</dbReference>
<feature type="domain" description="Chorismate-utilising enzyme C-terminal" evidence="6">
    <location>
        <begin position="119"/>
        <end position="377"/>
    </location>
</feature>
<dbReference type="InterPro" id="IPR005801">
    <property type="entry name" value="ADC_synthase"/>
</dbReference>
<feature type="domain" description="Glutamine amidotransferase" evidence="5">
    <location>
        <begin position="436"/>
        <end position="615"/>
    </location>
</feature>
<evidence type="ECO:0000313" key="8">
    <source>
        <dbReference type="Proteomes" id="UP000603200"/>
    </source>
</evidence>
<dbReference type="Pfam" id="PF00425">
    <property type="entry name" value="Chorismate_bind"/>
    <property type="match status" value="1"/>
</dbReference>
<dbReference type="PRINTS" id="PR00096">
    <property type="entry name" value="GATASE"/>
</dbReference>
<evidence type="ECO:0000259" key="6">
    <source>
        <dbReference type="Pfam" id="PF00425"/>
    </source>
</evidence>
<dbReference type="SUPFAM" id="SSF56322">
    <property type="entry name" value="ADC synthase"/>
    <property type="match status" value="1"/>
</dbReference>
<dbReference type="EMBL" id="BOMN01000087">
    <property type="protein sequence ID" value="GIE23191.1"/>
    <property type="molecule type" value="Genomic_DNA"/>
</dbReference>
<protein>
    <recommendedName>
        <fullName evidence="1">anthranilate synthase</fullName>
        <ecNumber evidence="1">4.1.3.27</ecNumber>
    </recommendedName>
</protein>
<comment type="catalytic activity">
    <reaction evidence="4">
        <text>chorismate + L-glutamine = anthranilate + pyruvate + L-glutamate + H(+)</text>
        <dbReference type="Rhea" id="RHEA:21732"/>
        <dbReference type="ChEBI" id="CHEBI:15361"/>
        <dbReference type="ChEBI" id="CHEBI:15378"/>
        <dbReference type="ChEBI" id="CHEBI:16567"/>
        <dbReference type="ChEBI" id="CHEBI:29748"/>
        <dbReference type="ChEBI" id="CHEBI:29985"/>
        <dbReference type="ChEBI" id="CHEBI:58359"/>
        <dbReference type="EC" id="4.1.3.27"/>
    </reaction>
</comment>
<keyword evidence="8" id="KW-1185">Reference proteome</keyword>
<dbReference type="PANTHER" id="PTHR11236">
    <property type="entry name" value="AMINOBENZOATE/ANTHRANILATE SYNTHASE"/>
    <property type="match status" value="1"/>
</dbReference>